<evidence type="ECO:0000313" key="2">
    <source>
        <dbReference type="Proteomes" id="UP000006732"/>
    </source>
</evidence>
<dbReference type="EMBL" id="CP000482">
    <property type="protein sequence ID" value="ABK98568.1"/>
    <property type="molecule type" value="Genomic_DNA"/>
</dbReference>
<protein>
    <submittedName>
        <fullName evidence="1">Uncharacterized protein</fullName>
    </submittedName>
</protein>
<dbReference type="Gene3D" id="2.130.10.10">
    <property type="entry name" value="YVTN repeat-like/Quinoprotein amine dehydrogenase"/>
    <property type="match status" value="1"/>
</dbReference>
<dbReference type="AlphaFoldDB" id="A1AMJ8"/>
<dbReference type="HOGENOM" id="CLU_426317_0_0_7"/>
<name>A1AMJ8_PELPD</name>
<keyword evidence="2" id="KW-1185">Reference proteome</keyword>
<organism evidence="1 2">
    <name type="scientific">Pelobacter propionicus (strain DSM 2379 / NBRC 103807 / OttBd1)</name>
    <dbReference type="NCBI Taxonomy" id="338966"/>
    <lineage>
        <taxon>Bacteria</taxon>
        <taxon>Pseudomonadati</taxon>
        <taxon>Thermodesulfobacteriota</taxon>
        <taxon>Desulfuromonadia</taxon>
        <taxon>Desulfuromonadales</taxon>
        <taxon>Desulfuromonadaceae</taxon>
        <taxon>Pelobacter</taxon>
    </lineage>
</organism>
<gene>
    <name evidence="1" type="ordered locus">Ppro_0939</name>
</gene>
<accession>A1AMJ8</accession>
<dbReference type="STRING" id="338966.Ppro_0939"/>
<dbReference type="Proteomes" id="UP000006732">
    <property type="component" value="Chromosome"/>
</dbReference>
<reference evidence="1 2" key="1">
    <citation type="submission" date="2006-10" db="EMBL/GenBank/DDBJ databases">
        <title>Complete sequence of chromosome of Pelobacter propionicus DSM 2379.</title>
        <authorList>
            <consortium name="US DOE Joint Genome Institute"/>
            <person name="Copeland A."/>
            <person name="Lucas S."/>
            <person name="Lapidus A."/>
            <person name="Barry K."/>
            <person name="Detter J.C."/>
            <person name="Glavina del Rio T."/>
            <person name="Hammon N."/>
            <person name="Israni S."/>
            <person name="Dalin E."/>
            <person name="Tice H."/>
            <person name="Pitluck S."/>
            <person name="Saunders E."/>
            <person name="Brettin T."/>
            <person name="Bruce D."/>
            <person name="Han C."/>
            <person name="Tapia R."/>
            <person name="Schmutz J."/>
            <person name="Larimer F."/>
            <person name="Land M."/>
            <person name="Hauser L."/>
            <person name="Kyrpides N."/>
            <person name="Kim E."/>
            <person name="Lovley D."/>
            <person name="Richardson P."/>
        </authorList>
    </citation>
    <scope>NUCLEOTIDE SEQUENCE [LARGE SCALE GENOMIC DNA]</scope>
    <source>
        <strain evidence="2">DSM 2379 / NBRC 103807 / OttBd1</strain>
    </source>
</reference>
<sequence>MIEINVFRNLCLTAVLFLLFSLWGCKERNVNKVLSVSLGGEEMVATQPVEHIMTALLALEKDPERSRLLVAAHKEWLTLRMNHCAAVCNSGDSTKGRQDLTECYNTFDNQRIEMLNQQRIALLFNTPPIGPLPNQPMNFAYSPESKTRPSEPRSLAVASAAPMAAVTFANDMTEIFDLVSGRLLSRIHTLDADKRRGIYHFFLSPNGRVLIASYHWTKRGLKMWDTISGDLLRDKMVLPDYIRFPMADGRNFIYTDNNRIGIYDIVTDKPIWYSEGKRPASYMALSPDEKWLIVGRDEKMESWELIRSEGNQISYVFRREETVGNYFQQPASIVFSRDNQSFIGALPSGSLMKWQISELKVVQRMRFPKYKDIRIIQVPHADPFLMEARVSSLVSEAFVADLVKEKAQCLTEHRGTNTRMAALADNLVLLATPQELKIVRLPSSSEMLPLGKALGGIAAEALPLYPGVQQANPQSRVDCDSFQTEAIGVYEGKLENGVRRFRERIAGNVVVNVGLTDKPVKLVLSSYEPVVWQLRLSSDARISEILLSGSNESRIEGISQTGVTYIGNAYSYGSTNPRGRSASDLAYSVRQKTGCGMDNFQGSYTGSLFHIGVQSSGSRSEGDGFYKYVDEYGNVSYKDHRD</sequence>
<dbReference type="eggNOG" id="COG3755">
    <property type="taxonomic scope" value="Bacteria"/>
</dbReference>
<dbReference type="eggNOG" id="COG3391">
    <property type="taxonomic scope" value="Bacteria"/>
</dbReference>
<proteinExistence type="predicted"/>
<dbReference type="SUPFAM" id="SSF50969">
    <property type="entry name" value="YVTN repeat-like/Quinoprotein amine dehydrogenase"/>
    <property type="match status" value="1"/>
</dbReference>
<evidence type="ECO:0000313" key="1">
    <source>
        <dbReference type="EMBL" id="ABK98568.1"/>
    </source>
</evidence>
<dbReference type="InterPro" id="IPR015943">
    <property type="entry name" value="WD40/YVTN_repeat-like_dom_sf"/>
</dbReference>
<dbReference type="InterPro" id="IPR011044">
    <property type="entry name" value="Quino_amine_DH_bsu"/>
</dbReference>
<dbReference type="KEGG" id="ppd:Ppro_0939"/>